<dbReference type="Gene3D" id="3.30.110.170">
    <property type="entry name" value="Protein of unknown function (DUF541), domain 1"/>
    <property type="match status" value="1"/>
</dbReference>
<name>A0A0A2LHT5_9FLAO</name>
<dbReference type="Proteomes" id="UP000030129">
    <property type="component" value="Unassembled WGS sequence"/>
</dbReference>
<dbReference type="eggNOG" id="COG2968">
    <property type="taxonomic scope" value="Bacteria"/>
</dbReference>
<evidence type="ECO:0008006" key="4">
    <source>
        <dbReference type="Google" id="ProtNLM"/>
    </source>
</evidence>
<evidence type="ECO:0000313" key="2">
    <source>
        <dbReference type="EMBL" id="KGO78718.1"/>
    </source>
</evidence>
<keyword evidence="1" id="KW-0732">Signal</keyword>
<protein>
    <recommendedName>
        <fullName evidence="4">SIMPL domain-containing protein</fullName>
    </recommendedName>
</protein>
<dbReference type="RefSeq" id="WP_035136204.1">
    <property type="nucleotide sequence ID" value="NZ_JRLV01000032.1"/>
</dbReference>
<feature type="signal peptide" evidence="1">
    <location>
        <begin position="1"/>
        <end position="17"/>
    </location>
</feature>
<organism evidence="2 3">
    <name type="scientific">Flavobacterium beibuense F44-8</name>
    <dbReference type="NCBI Taxonomy" id="1406840"/>
    <lineage>
        <taxon>Bacteria</taxon>
        <taxon>Pseudomonadati</taxon>
        <taxon>Bacteroidota</taxon>
        <taxon>Flavobacteriia</taxon>
        <taxon>Flavobacteriales</taxon>
        <taxon>Flavobacteriaceae</taxon>
        <taxon>Flavobacterium</taxon>
    </lineage>
</organism>
<evidence type="ECO:0000313" key="3">
    <source>
        <dbReference type="Proteomes" id="UP000030129"/>
    </source>
</evidence>
<keyword evidence="3" id="KW-1185">Reference proteome</keyword>
<gene>
    <name evidence="2" type="ORF">Q763_17165</name>
</gene>
<accession>A0A0A2LHT5</accession>
<dbReference type="InterPro" id="IPR007497">
    <property type="entry name" value="SIMPL/DUF541"/>
</dbReference>
<proteinExistence type="predicted"/>
<dbReference type="EMBL" id="JRLV01000032">
    <property type="protein sequence ID" value="KGO78718.1"/>
    <property type="molecule type" value="Genomic_DNA"/>
</dbReference>
<comment type="caution">
    <text evidence="2">The sequence shown here is derived from an EMBL/GenBank/DDBJ whole genome shotgun (WGS) entry which is preliminary data.</text>
</comment>
<feature type="chain" id="PRO_5002002333" description="SIMPL domain-containing protein" evidence="1">
    <location>
        <begin position="18"/>
        <end position="234"/>
    </location>
</feature>
<sequence>MKGILLLLLLAGSNLFAQTNFLNQPYIETSATADTLIMPNRINMSVILSEGDSRGKKSVEELEQVMKTALTQVGIDVLKELTLVTLGSDYERYFLGGLKVNKTKLYQLTVHDAVTASKVITALEQVDISNVSINSKQYSKQEKLLTELKVKAVKKAKENAQALARAAGKDIGDVLFISDIITPANDNQNNKPVVIRGVASIGSGIYGNRAPDPLPVDFQKLQYQVHVSVIFSLK</sequence>
<dbReference type="STRING" id="1406840.Q763_17165"/>
<evidence type="ECO:0000256" key="1">
    <source>
        <dbReference type="SAM" id="SignalP"/>
    </source>
</evidence>
<dbReference type="AlphaFoldDB" id="A0A0A2LHT5"/>
<dbReference type="Pfam" id="PF04402">
    <property type="entry name" value="SIMPL"/>
    <property type="match status" value="1"/>
</dbReference>
<reference evidence="2 3" key="1">
    <citation type="submission" date="2013-09" db="EMBL/GenBank/DDBJ databases">
        <authorList>
            <person name="Zeng Z."/>
            <person name="Chen C."/>
        </authorList>
    </citation>
    <scope>NUCLEOTIDE SEQUENCE [LARGE SCALE GENOMIC DNA]</scope>
    <source>
        <strain evidence="2 3">F44-8</strain>
    </source>
</reference>